<dbReference type="AlphaFoldDB" id="A0A1F4UKP9"/>
<protein>
    <recommendedName>
        <fullName evidence="1">Metallo-beta-lactamase domain-containing protein</fullName>
    </recommendedName>
</protein>
<dbReference type="EMBL" id="MEUV01000034">
    <property type="protein sequence ID" value="OGC45489.1"/>
    <property type="molecule type" value="Genomic_DNA"/>
</dbReference>
<gene>
    <name evidence="2" type="ORF">A2V49_02675</name>
</gene>
<comment type="caution">
    <text evidence="2">The sequence shown here is derived from an EMBL/GenBank/DDBJ whole genome shotgun (WGS) entry which is preliminary data.</text>
</comment>
<dbReference type="InterPro" id="IPR001279">
    <property type="entry name" value="Metallo-B-lactamas"/>
</dbReference>
<accession>A0A1F4UKP9</accession>
<evidence type="ECO:0000313" key="3">
    <source>
        <dbReference type="Proteomes" id="UP000178615"/>
    </source>
</evidence>
<reference evidence="2 3" key="1">
    <citation type="journal article" date="2016" name="Nat. Commun.">
        <title>Thousands of microbial genomes shed light on interconnected biogeochemical processes in an aquifer system.</title>
        <authorList>
            <person name="Anantharaman K."/>
            <person name="Brown C.T."/>
            <person name="Hug L.A."/>
            <person name="Sharon I."/>
            <person name="Castelle C.J."/>
            <person name="Probst A.J."/>
            <person name="Thomas B.C."/>
            <person name="Singh A."/>
            <person name="Wilkins M.J."/>
            <person name="Karaoz U."/>
            <person name="Brodie E.L."/>
            <person name="Williams K.H."/>
            <person name="Hubbard S.S."/>
            <person name="Banfield J.F."/>
        </authorList>
    </citation>
    <scope>NUCLEOTIDE SEQUENCE [LARGE SCALE GENOMIC DNA]</scope>
</reference>
<dbReference type="PANTHER" id="PTHR30619:SF1">
    <property type="entry name" value="RECOMBINATION PROTEIN 2"/>
    <property type="match status" value="1"/>
</dbReference>
<dbReference type="Pfam" id="PF00753">
    <property type="entry name" value="Lactamase_B"/>
    <property type="match status" value="1"/>
</dbReference>
<dbReference type="Proteomes" id="UP000178615">
    <property type="component" value="Unassembled WGS sequence"/>
</dbReference>
<dbReference type="InterPro" id="IPR036866">
    <property type="entry name" value="RibonucZ/Hydroxyglut_hydro"/>
</dbReference>
<evidence type="ECO:0000313" key="2">
    <source>
        <dbReference type="EMBL" id="OGC45489.1"/>
    </source>
</evidence>
<dbReference type="PANTHER" id="PTHR30619">
    <property type="entry name" value="DNA INTERNALIZATION/COMPETENCE PROTEIN COMEC/REC2"/>
    <property type="match status" value="1"/>
</dbReference>
<sequence length="193" mass="21855">MIVLTHFHADHIVGLNRVLKHCVVGSVYYPKSYVDQQSMQNILWFENIKNIKSTEVLSDIVLNLNDLKMVLIPSSILGNSLNNSSFAVYLDLKKFKALLMADLEKAALEKIKDRIFYYLGNQRVEIYKASHHGSLNGHLVHFLSKIRPRICVISVGKKNKFGHPNQKVIEDLVNIGCKVAQTAKEGTIEVLIK</sequence>
<dbReference type="InterPro" id="IPR052159">
    <property type="entry name" value="Competence_DNA_uptake"/>
</dbReference>
<proteinExistence type="predicted"/>
<organism evidence="2 3">
    <name type="scientific">candidate division WWE3 bacterium RBG_19FT_COMBO_34_6</name>
    <dbReference type="NCBI Taxonomy" id="1802612"/>
    <lineage>
        <taxon>Bacteria</taxon>
        <taxon>Katanobacteria</taxon>
    </lineage>
</organism>
<dbReference type="SUPFAM" id="SSF56281">
    <property type="entry name" value="Metallo-hydrolase/oxidoreductase"/>
    <property type="match status" value="1"/>
</dbReference>
<dbReference type="Gene3D" id="3.60.15.10">
    <property type="entry name" value="Ribonuclease Z/Hydroxyacylglutathione hydrolase-like"/>
    <property type="match status" value="1"/>
</dbReference>
<evidence type="ECO:0000259" key="1">
    <source>
        <dbReference type="Pfam" id="PF00753"/>
    </source>
</evidence>
<name>A0A1F4UKP9_UNCKA</name>
<feature type="domain" description="Metallo-beta-lactamase" evidence="1">
    <location>
        <begin position="2"/>
        <end position="35"/>
    </location>
</feature>